<keyword evidence="3" id="KW-0808">Transferase</keyword>
<dbReference type="GO" id="GO:0032259">
    <property type="term" value="P:methylation"/>
    <property type="evidence" value="ECO:0007669"/>
    <property type="project" value="UniProtKB-KW"/>
</dbReference>
<sequence length="277" mass="31397">MSQQVDLVFTDPKLTNKYIQYRPVPPLTLCKAVVDHVKKSRGDDLGLCGDIGCGSGQNTSLYSDYFREVVGVDVSPQQLAIARTATKHLTNVTFKEGSGERLPFADHSVDLLTCCVSVHWFDYAQFYPEVERVLKPGGVLACYSYLMSSIQYNDKAISDNFTENWYSLKQYWPASHYTLWEEYSTLPKLYEDDILIRKSEGRFITEIDCTVDSAIGYISSWSALAKLAKAEGNEAANAFLNNCKQNLLKEMGTDDSSVPIKQSFDYFLRMWRKPVSF</sequence>
<evidence type="ECO:0000313" key="6">
    <source>
        <dbReference type="Proteomes" id="UP001292094"/>
    </source>
</evidence>
<evidence type="ECO:0000256" key="2">
    <source>
        <dbReference type="ARBA" id="ARBA00022603"/>
    </source>
</evidence>
<dbReference type="Proteomes" id="UP001292094">
    <property type="component" value="Unassembled WGS sequence"/>
</dbReference>
<gene>
    <name evidence="5" type="ORF">Pmani_032697</name>
</gene>
<dbReference type="SUPFAM" id="SSF53335">
    <property type="entry name" value="S-adenosyl-L-methionine-dependent methyltransferases"/>
    <property type="match status" value="1"/>
</dbReference>
<evidence type="ECO:0000256" key="1">
    <source>
        <dbReference type="ARBA" id="ARBA00008361"/>
    </source>
</evidence>
<evidence type="ECO:0000313" key="5">
    <source>
        <dbReference type="EMBL" id="KAK4294693.1"/>
    </source>
</evidence>
<protein>
    <recommendedName>
        <fullName evidence="4">Methyltransferase type 11 domain-containing protein</fullName>
    </recommendedName>
</protein>
<comment type="caution">
    <text evidence="5">The sequence shown here is derived from an EMBL/GenBank/DDBJ whole genome shotgun (WGS) entry which is preliminary data.</text>
</comment>
<reference evidence="5" key="1">
    <citation type="submission" date="2023-11" db="EMBL/GenBank/DDBJ databases">
        <title>Genome assemblies of two species of porcelain crab, Petrolisthes cinctipes and Petrolisthes manimaculis (Anomura: Porcellanidae).</title>
        <authorList>
            <person name="Angst P."/>
        </authorList>
    </citation>
    <scope>NUCLEOTIDE SEQUENCE</scope>
    <source>
        <strain evidence="5">PB745_02</strain>
        <tissue evidence="5">Gill</tissue>
    </source>
</reference>
<dbReference type="AlphaFoldDB" id="A0AAE1TQU8"/>
<dbReference type="InterPro" id="IPR029063">
    <property type="entry name" value="SAM-dependent_MTases_sf"/>
</dbReference>
<organism evidence="5 6">
    <name type="scientific">Petrolisthes manimaculis</name>
    <dbReference type="NCBI Taxonomy" id="1843537"/>
    <lineage>
        <taxon>Eukaryota</taxon>
        <taxon>Metazoa</taxon>
        <taxon>Ecdysozoa</taxon>
        <taxon>Arthropoda</taxon>
        <taxon>Crustacea</taxon>
        <taxon>Multicrustacea</taxon>
        <taxon>Malacostraca</taxon>
        <taxon>Eumalacostraca</taxon>
        <taxon>Eucarida</taxon>
        <taxon>Decapoda</taxon>
        <taxon>Pleocyemata</taxon>
        <taxon>Anomura</taxon>
        <taxon>Galatheoidea</taxon>
        <taxon>Porcellanidae</taxon>
        <taxon>Petrolisthes</taxon>
    </lineage>
</organism>
<dbReference type="Pfam" id="PF08241">
    <property type="entry name" value="Methyltransf_11"/>
    <property type="match status" value="1"/>
</dbReference>
<proteinExistence type="inferred from homology"/>
<keyword evidence="6" id="KW-1185">Reference proteome</keyword>
<accession>A0AAE1TQU8</accession>
<comment type="similarity">
    <text evidence="1">Belongs to the methyltransferase superfamily.</text>
</comment>
<dbReference type="PANTHER" id="PTHR44942">
    <property type="entry name" value="METHYLTRANSF_11 DOMAIN-CONTAINING PROTEIN"/>
    <property type="match status" value="1"/>
</dbReference>
<dbReference type="EMBL" id="JAWZYT010004221">
    <property type="protein sequence ID" value="KAK4294693.1"/>
    <property type="molecule type" value="Genomic_DNA"/>
</dbReference>
<dbReference type="CDD" id="cd02440">
    <property type="entry name" value="AdoMet_MTases"/>
    <property type="match status" value="1"/>
</dbReference>
<dbReference type="PANTHER" id="PTHR44942:SF4">
    <property type="entry name" value="METHYLTRANSFERASE TYPE 11 DOMAIN-CONTAINING PROTEIN"/>
    <property type="match status" value="1"/>
</dbReference>
<name>A0AAE1TQU8_9EUCA</name>
<dbReference type="GO" id="GO:0008757">
    <property type="term" value="F:S-adenosylmethionine-dependent methyltransferase activity"/>
    <property type="evidence" value="ECO:0007669"/>
    <property type="project" value="InterPro"/>
</dbReference>
<dbReference type="InterPro" id="IPR013216">
    <property type="entry name" value="Methyltransf_11"/>
</dbReference>
<feature type="domain" description="Methyltransferase type 11" evidence="4">
    <location>
        <begin position="50"/>
        <end position="142"/>
    </location>
</feature>
<evidence type="ECO:0000259" key="4">
    <source>
        <dbReference type="Pfam" id="PF08241"/>
    </source>
</evidence>
<evidence type="ECO:0000256" key="3">
    <source>
        <dbReference type="ARBA" id="ARBA00022679"/>
    </source>
</evidence>
<dbReference type="InterPro" id="IPR051052">
    <property type="entry name" value="Diverse_substrate_MTase"/>
</dbReference>
<keyword evidence="2" id="KW-0489">Methyltransferase</keyword>
<dbReference type="Gene3D" id="3.40.50.150">
    <property type="entry name" value="Vaccinia Virus protein VP39"/>
    <property type="match status" value="1"/>
</dbReference>